<evidence type="ECO:0000313" key="5">
    <source>
        <dbReference type="Proteomes" id="UP001241988"/>
    </source>
</evidence>
<comment type="caution">
    <text evidence="4">The sequence shown here is derived from an EMBL/GenBank/DDBJ whole genome shotgun (WGS) entry which is preliminary data.</text>
</comment>
<comment type="subcellular location">
    <subcellularLocation>
        <location evidence="1">Cell surface</location>
    </subcellularLocation>
</comment>
<proteinExistence type="predicted"/>
<keyword evidence="3" id="KW-0472">Membrane</keyword>
<feature type="transmembrane region" description="Helical" evidence="3">
    <location>
        <begin position="12"/>
        <end position="35"/>
    </location>
</feature>
<sequence>MKKILEAEKGLTLIEVLASTVLITLILVSFFTLFAQGAKTNITSENIVDSTYLAQKEMESIIALSKAPIVDTPKIEMDKRYGMGVSSSNNEWIKYEKSIPDSTEKYSIRIKNTTSNRINVIVEVLEKENNVVRAKMENVVVWEEDNQ</sequence>
<gene>
    <name evidence="4" type="ORF">QOZ98_003389</name>
</gene>
<organism evidence="4 5">
    <name type="scientific">Planomicrobium stackebrandtii</name>
    <dbReference type="NCBI Taxonomy" id="253160"/>
    <lineage>
        <taxon>Bacteria</taxon>
        <taxon>Bacillati</taxon>
        <taxon>Bacillota</taxon>
        <taxon>Bacilli</taxon>
        <taxon>Bacillales</taxon>
        <taxon>Caryophanaceae</taxon>
        <taxon>Planomicrobium</taxon>
    </lineage>
</organism>
<keyword evidence="3" id="KW-1133">Transmembrane helix</keyword>
<dbReference type="EMBL" id="JAUSWB010000009">
    <property type="protein sequence ID" value="MDQ0430532.1"/>
    <property type="molecule type" value="Genomic_DNA"/>
</dbReference>
<keyword evidence="5" id="KW-1185">Reference proteome</keyword>
<keyword evidence="2" id="KW-0178">Competence</keyword>
<keyword evidence="3" id="KW-0812">Transmembrane</keyword>
<evidence type="ECO:0000256" key="1">
    <source>
        <dbReference type="ARBA" id="ARBA00004241"/>
    </source>
</evidence>
<protein>
    <submittedName>
        <fullName evidence="4">Tfp pilus assembly protein PilV</fullName>
    </submittedName>
</protein>
<evidence type="ECO:0000313" key="4">
    <source>
        <dbReference type="EMBL" id="MDQ0430532.1"/>
    </source>
</evidence>
<reference evidence="4 5" key="1">
    <citation type="submission" date="2023-07" db="EMBL/GenBank/DDBJ databases">
        <title>Genomic Encyclopedia of Type Strains, Phase IV (KMG-IV): sequencing the most valuable type-strain genomes for metagenomic binning, comparative biology and taxonomic classification.</title>
        <authorList>
            <person name="Goeker M."/>
        </authorList>
    </citation>
    <scope>NUCLEOTIDE SEQUENCE [LARGE SCALE GENOMIC DNA]</scope>
    <source>
        <strain evidence="4 5">DSM 16419</strain>
    </source>
</reference>
<dbReference type="RefSeq" id="WP_308788466.1">
    <property type="nucleotide sequence ID" value="NZ_JAUSWB010000009.1"/>
</dbReference>
<accession>A0ABU0GYV6</accession>
<name>A0ABU0GYV6_9BACL</name>
<dbReference type="Proteomes" id="UP001241988">
    <property type="component" value="Unassembled WGS sequence"/>
</dbReference>
<evidence type="ECO:0000256" key="2">
    <source>
        <dbReference type="ARBA" id="ARBA00023287"/>
    </source>
</evidence>
<dbReference type="InterPro" id="IPR012902">
    <property type="entry name" value="N_methyl_site"/>
</dbReference>
<dbReference type="PROSITE" id="PS00409">
    <property type="entry name" value="PROKAR_NTER_METHYL"/>
    <property type="match status" value="1"/>
</dbReference>
<evidence type="ECO:0000256" key="3">
    <source>
        <dbReference type="SAM" id="Phobius"/>
    </source>
</evidence>